<accession>A0A0F8Z0P6</accession>
<dbReference type="EMBL" id="LAZR01066347">
    <property type="protein sequence ID" value="KKK53751.1"/>
    <property type="molecule type" value="Genomic_DNA"/>
</dbReference>
<name>A0A0F8Z0P6_9ZZZZ</name>
<dbReference type="Pfam" id="PF05766">
    <property type="entry name" value="NinG"/>
    <property type="match status" value="1"/>
</dbReference>
<reference evidence="1" key="1">
    <citation type="journal article" date="2015" name="Nature">
        <title>Complex archaea that bridge the gap between prokaryotes and eukaryotes.</title>
        <authorList>
            <person name="Spang A."/>
            <person name="Saw J.H."/>
            <person name="Jorgensen S.L."/>
            <person name="Zaremba-Niedzwiedzka K."/>
            <person name="Martijn J."/>
            <person name="Lind A.E."/>
            <person name="van Eijk R."/>
            <person name="Schleper C."/>
            <person name="Guy L."/>
            <person name="Ettema T.J."/>
        </authorList>
    </citation>
    <scope>NUCLEOTIDE SEQUENCE</scope>
</reference>
<sequence>MRESKMAKTKGVKYWKSRAWNEFSKYVRLRDAIGTTGTKDWLICCSCGRKYPAFGKGCAQAGHFIPGRSHALLFREKGVHGQCYNCNQTLKGNWVEYEKFMRKKYGLMITEEEKAAKYLNVKYSVIGLERFSKNTNRNMRN</sequence>
<gene>
    <name evidence="1" type="ORF">LCGC14_3091650</name>
</gene>
<dbReference type="AlphaFoldDB" id="A0A0F8Z0P6"/>
<protein>
    <submittedName>
        <fullName evidence="1">Uncharacterized protein</fullName>
    </submittedName>
</protein>
<comment type="caution">
    <text evidence="1">The sequence shown here is derived from an EMBL/GenBank/DDBJ whole genome shotgun (WGS) entry which is preliminary data.</text>
</comment>
<evidence type="ECO:0000313" key="1">
    <source>
        <dbReference type="EMBL" id="KKK53751.1"/>
    </source>
</evidence>
<dbReference type="InterPro" id="IPR008713">
    <property type="entry name" value="Phage_lambda_NinG"/>
</dbReference>
<organism evidence="1">
    <name type="scientific">marine sediment metagenome</name>
    <dbReference type="NCBI Taxonomy" id="412755"/>
    <lineage>
        <taxon>unclassified sequences</taxon>
        <taxon>metagenomes</taxon>
        <taxon>ecological metagenomes</taxon>
    </lineage>
</organism>
<proteinExistence type="predicted"/>